<gene>
    <name evidence="1" type="ORF">MB09_01820</name>
</gene>
<keyword evidence="2" id="KW-1185">Reference proteome</keyword>
<reference evidence="1 2" key="1">
    <citation type="submission" date="2014-10" db="EMBL/GenBank/DDBJ databases">
        <title>Genome sequencing of Vitellibacter vladivostokensis KMM 3516.</title>
        <authorList>
            <person name="Thevarajoo S."/>
            <person name="Selvaratnam C."/>
            <person name="Goh K.M."/>
            <person name="Chong C.S."/>
        </authorList>
    </citation>
    <scope>NUCLEOTIDE SEQUENCE [LARGE SCALE GENOMIC DNA]</scope>
    <source>
        <strain evidence="1 2">KMM 3516</strain>
    </source>
</reference>
<sequence>MNRTLIIIFCIFGCSLSAQSIKVKGTIKDSIGNPLEFANVIASVKSSGATESYGITNHQGRYQLDLPKGNTYILRASFLGYETKEQTVNVPADAENIDLDFILNPQENQLDDVEIVYEMPVTVKGDTIVYNADSFTNGDERKLGDVMKKLPGVEVNDEGEIQVEGKTVSKVMVEGKDFFDGDSKLATKNIPADAVDKVEVLRNYNEVDQMRGLGNDRDNVAINIKLKEGKKNFWFGEVTAGAGIADEYGEENGRYLVHPKLFYYSPKYSINVITDFNNIGEVPFTFRDYFNFTGGFKNFNKGGGTSFRISDSDLGFAVSQNDRAKSIDAKFIAGNFSYAVNDKLDISGFGILSDNEMNIVNNSIRQFIEEGITENTSTNNDQRNQLAMLKLSSTYKPNVNFQLDYDALIKTSKQTEDDATISIVGGNQNDISEVKENKPFSINQTANAYYTLNDKNIFAAEVQHLYQNEDPFYQAVQDDVPFRGVFTEIDEMNPFNSDADTFDPLEKSDRYNINQNKTVKSNKLDAKVDYYYVLNNVSNLNFTLGTTYSNQNFNSGIFQILDNGSQNDFTEDDFNNDVTYTFTDAFLGLHYKLKSGKFIFNPGVTLHNYYLKNEQLGAASTQNDWRVLPDVNVVLELKKSENLRFNYAITSEYSDVNNYAEAYVFNNYNRLFRGNRELENSLSHSYNLTYFSFNLFNYTNIGGNLSYTRRIDAIKTDTDLVGISQVSRAVNFDSNFPDETFSALGRFSKTIKKVQFKLDAAVFLSKTNNIINGEIRASKSFTQNYNASVLSNFKSFPNFEVGYRFMKNDYDNGGSTQIFFTNRPYANVNIRFLKNFNLFAEWDYYNYTNEAKTIGNSYSFFNANLYYQNGDSPWEFSVRATNILDTESINNDSFTDQFNTTSQYFVMPRIVMFVIKYDL</sequence>
<accession>A0ABR5DMB8</accession>
<organism evidence="1 2">
    <name type="scientific">Aequorivita vladivostokensis</name>
    <dbReference type="NCBI Taxonomy" id="171194"/>
    <lineage>
        <taxon>Bacteria</taxon>
        <taxon>Pseudomonadati</taxon>
        <taxon>Bacteroidota</taxon>
        <taxon>Flavobacteriia</taxon>
        <taxon>Flavobacteriales</taxon>
        <taxon>Flavobacteriaceae</taxon>
        <taxon>Aequorivita</taxon>
    </lineage>
</organism>
<dbReference type="RefSeq" id="WP_045079135.1">
    <property type="nucleotide sequence ID" value="NZ_JSVU01000001.1"/>
</dbReference>
<dbReference type="SUPFAM" id="SSF49464">
    <property type="entry name" value="Carboxypeptidase regulatory domain-like"/>
    <property type="match status" value="1"/>
</dbReference>
<dbReference type="SUPFAM" id="SSF56935">
    <property type="entry name" value="Porins"/>
    <property type="match status" value="1"/>
</dbReference>
<comment type="caution">
    <text evidence="1">The sequence shown here is derived from an EMBL/GenBank/DDBJ whole genome shotgun (WGS) entry which is preliminary data.</text>
</comment>
<dbReference type="InterPro" id="IPR008969">
    <property type="entry name" value="CarboxyPept-like_regulatory"/>
</dbReference>
<keyword evidence="1" id="KW-0675">Receptor</keyword>
<dbReference type="EMBL" id="JSVU01000001">
    <property type="protein sequence ID" value="KJJ39922.1"/>
    <property type="molecule type" value="Genomic_DNA"/>
</dbReference>
<proteinExistence type="predicted"/>
<dbReference type="Proteomes" id="UP000033497">
    <property type="component" value="Unassembled WGS sequence"/>
</dbReference>
<dbReference type="Gene3D" id="2.60.40.1120">
    <property type="entry name" value="Carboxypeptidase-like, regulatory domain"/>
    <property type="match status" value="1"/>
</dbReference>
<evidence type="ECO:0000313" key="2">
    <source>
        <dbReference type="Proteomes" id="UP000033497"/>
    </source>
</evidence>
<protein>
    <submittedName>
        <fullName evidence="1">TonB-dependent receptor</fullName>
    </submittedName>
</protein>
<dbReference type="Pfam" id="PF13715">
    <property type="entry name" value="CarbopepD_reg_2"/>
    <property type="match status" value="1"/>
</dbReference>
<evidence type="ECO:0000313" key="1">
    <source>
        <dbReference type="EMBL" id="KJJ39922.1"/>
    </source>
</evidence>
<name>A0ABR5DMB8_9FLAO</name>